<feature type="transmembrane region" description="Helical" evidence="5">
    <location>
        <begin position="18"/>
        <end position="37"/>
    </location>
</feature>
<dbReference type="GO" id="GO:0012505">
    <property type="term" value="C:endomembrane system"/>
    <property type="evidence" value="ECO:0007669"/>
    <property type="project" value="UniProtKB-SubCell"/>
</dbReference>
<organism evidence="6 7">
    <name type="scientific">Mesorhizobium denitrificans</name>
    <dbReference type="NCBI Taxonomy" id="2294114"/>
    <lineage>
        <taxon>Bacteria</taxon>
        <taxon>Pseudomonadati</taxon>
        <taxon>Pseudomonadota</taxon>
        <taxon>Alphaproteobacteria</taxon>
        <taxon>Hyphomicrobiales</taxon>
        <taxon>Phyllobacteriaceae</taxon>
        <taxon>Mesorhizobium</taxon>
    </lineage>
</organism>
<reference evidence="7" key="1">
    <citation type="submission" date="2018-08" db="EMBL/GenBank/DDBJ databases">
        <authorList>
            <person name="Im W.T."/>
        </authorList>
    </citation>
    <scope>NUCLEOTIDE SEQUENCE [LARGE SCALE GENOMIC DNA]</scope>
    <source>
        <strain evidence="7">LA-28</strain>
    </source>
</reference>
<dbReference type="Pfam" id="PF04191">
    <property type="entry name" value="PEMT"/>
    <property type="match status" value="1"/>
</dbReference>
<evidence type="ECO:0000313" key="6">
    <source>
        <dbReference type="EMBL" id="RFC69266.1"/>
    </source>
</evidence>
<evidence type="ECO:0000256" key="4">
    <source>
        <dbReference type="ARBA" id="ARBA00023136"/>
    </source>
</evidence>
<comment type="caution">
    <text evidence="6">The sequence shown here is derived from an EMBL/GenBank/DDBJ whole genome shotgun (WGS) entry which is preliminary data.</text>
</comment>
<evidence type="ECO:0000313" key="7">
    <source>
        <dbReference type="Proteomes" id="UP000262379"/>
    </source>
</evidence>
<feature type="transmembrane region" description="Helical" evidence="5">
    <location>
        <begin position="49"/>
        <end position="68"/>
    </location>
</feature>
<dbReference type="GO" id="GO:0008168">
    <property type="term" value="F:methyltransferase activity"/>
    <property type="evidence" value="ECO:0007669"/>
    <property type="project" value="UniProtKB-KW"/>
</dbReference>
<evidence type="ECO:0000256" key="3">
    <source>
        <dbReference type="ARBA" id="ARBA00022989"/>
    </source>
</evidence>
<dbReference type="InterPro" id="IPR052527">
    <property type="entry name" value="Metal_cation-efflux_comp"/>
</dbReference>
<dbReference type="Gene3D" id="1.20.120.1630">
    <property type="match status" value="1"/>
</dbReference>
<dbReference type="InterPro" id="IPR007318">
    <property type="entry name" value="Phopholipid_MeTrfase"/>
</dbReference>
<gene>
    <name evidence="6" type="ORF">DY251_00485</name>
</gene>
<dbReference type="Proteomes" id="UP000262379">
    <property type="component" value="Unassembled WGS sequence"/>
</dbReference>
<dbReference type="PANTHER" id="PTHR43847">
    <property type="entry name" value="BLL3993 PROTEIN"/>
    <property type="match status" value="1"/>
</dbReference>
<comment type="subcellular location">
    <subcellularLocation>
        <location evidence="1">Endomembrane system</location>
        <topology evidence="1">Multi-pass membrane protein</topology>
    </subcellularLocation>
</comment>
<dbReference type="RefSeq" id="WP_116621887.1">
    <property type="nucleotide sequence ID" value="NZ_QURN01000001.1"/>
</dbReference>
<keyword evidence="3 5" id="KW-1133">Transmembrane helix</keyword>
<evidence type="ECO:0000256" key="5">
    <source>
        <dbReference type="SAM" id="Phobius"/>
    </source>
</evidence>
<evidence type="ECO:0000256" key="1">
    <source>
        <dbReference type="ARBA" id="ARBA00004127"/>
    </source>
</evidence>
<dbReference type="PANTHER" id="PTHR43847:SF1">
    <property type="entry name" value="BLL3993 PROTEIN"/>
    <property type="match status" value="1"/>
</dbReference>
<keyword evidence="4 5" id="KW-0472">Membrane</keyword>
<protein>
    <submittedName>
        <fullName evidence="6">Isoprenylcysteine carboxylmethyltransferase family protein</fullName>
    </submittedName>
</protein>
<evidence type="ECO:0000256" key="2">
    <source>
        <dbReference type="ARBA" id="ARBA00022692"/>
    </source>
</evidence>
<proteinExistence type="predicted"/>
<dbReference type="AlphaFoldDB" id="A0A371XJ50"/>
<name>A0A371XJ50_9HYPH</name>
<dbReference type="EMBL" id="QURN01000001">
    <property type="protein sequence ID" value="RFC69266.1"/>
    <property type="molecule type" value="Genomic_DNA"/>
</dbReference>
<keyword evidence="2 5" id="KW-0812">Transmembrane</keyword>
<accession>A0A371XJ50</accession>
<sequence length="206" mass="23036">MAQSADKAMTEYQRLRRLVLAALISIIAVFLVFGASIHSENVHERIEWVGQMLILIGIGGRLWSTLYIGGRKSSEVVQTGPYSVTRNPLYFFSAVAAAGVGGQMGSVALAVAFGILCWVAFSIVIRREEGFLSAKLGRPYLEYVARVPRFIPNPSLYRDEEFVTFRPKLLLRTLKDGLAFFLSVPLFELIETLQNSGTIPVFFRLW</sequence>
<dbReference type="GO" id="GO:0032259">
    <property type="term" value="P:methylation"/>
    <property type="evidence" value="ECO:0007669"/>
    <property type="project" value="UniProtKB-KW"/>
</dbReference>
<keyword evidence="6" id="KW-0489">Methyltransferase</keyword>
<keyword evidence="6" id="KW-0808">Transferase</keyword>
<keyword evidence="7" id="KW-1185">Reference proteome</keyword>
<feature type="transmembrane region" description="Helical" evidence="5">
    <location>
        <begin position="89"/>
        <end position="121"/>
    </location>
</feature>